<keyword evidence="3" id="KW-1185">Reference proteome</keyword>
<name>A0ABT1GFA3_9BURK</name>
<protein>
    <submittedName>
        <fullName evidence="2">MSHA biogenesis protein MshK</fullName>
    </submittedName>
</protein>
<dbReference type="RefSeq" id="WP_229224973.1">
    <property type="nucleotide sequence ID" value="NZ_JAHTGR010000011.1"/>
</dbReference>
<dbReference type="Proteomes" id="UP001162889">
    <property type="component" value="Unassembled WGS sequence"/>
</dbReference>
<reference evidence="2" key="1">
    <citation type="submission" date="2022-03" db="EMBL/GenBank/DDBJ databases">
        <title>Genome Encyclopedia of Bacteria and Archaea VI: Functional Genomics of Type Strains.</title>
        <authorList>
            <person name="Whitman W."/>
        </authorList>
    </citation>
    <scope>NUCLEOTIDE SEQUENCE</scope>
    <source>
        <strain evidence="2">HSC-15S17</strain>
    </source>
</reference>
<proteinExistence type="predicted"/>
<evidence type="ECO:0000313" key="2">
    <source>
        <dbReference type="EMBL" id="MCP2007641.1"/>
    </source>
</evidence>
<feature type="chain" id="PRO_5046349366" evidence="1">
    <location>
        <begin position="28"/>
        <end position="128"/>
    </location>
</feature>
<sequence>MDSTMNRRLTWLLPLLLPLLLALPASAQKLADPTRPPAMMAAPESEAAVEGAVAAGPRLQSILIGRAPGGRRLAVIDGATVRTGAKVGDAVLERINDNTVVLRRGKHLETLTLFPKPAEAADPTGKNK</sequence>
<feature type="signal peptide" evidence="1">
    <location>
        <begin position="1"/>
        <end position="27"/>
    </location>
</feature>
<evidence type="ECO:0000256" key="1">
    <source>
        <dbReference type="SAM" id="SignalP"/>
    </source>
</evidence>
<evidence type="ECO:0000313" key="3">
    <source>
        <dbReference type="Proteomes" id="UP001162889"/>
    </source>
</evidence>
<dbReference type="EMBL" id="JALJZU010000002">
    <property type="protein sequence ID" value="MCP2007641.1"/>
    <property type="molecule type" value="Genomic_DNA"/>
</dbReference>
<comment type="caution">
    <text evidence="2">The sequence shown here is derived from an EMBL/GenBank/DDBJ whole genome shotgun (WGS) entry which is preliminary data.</text>
</comment>
<organism evidence="2 3">
    <name type="scientific">Duganella violaceipulchra</name>
    <dbReference type="NCBI Taxonomy" id="2849652"/>
    <lineage>
        <taxon>Bacteria</taxon>
        <taxon>Pseudomonadati</taxon>
        <taxon>Pseudomonadota</taxon>
        <taxon>Betaproteobacteria</taxon>
        <taxon>Burkholderiales</taxon>
        <taxon>Oxalobacteraceae</taxon>
        <taxon>Telluria group</taxon>
        <taxon>Duganella</taxon>
    </lineage>
</organism>
<gene>
    <name evidence="2" type="ORF">L1274_001334</name>
</gene>
<keyword evidence="1" id="KW-0732">Signal</keyword>
<accession>A0ABT1GFA3</accession>